<evidence type="ECO:0000256" key="4">
    <source>
        <dbReference type="ARBA" id="ARBA00022490"/>
    </source>
</evidence>
<keyword evidence="9" id="KW-0560">Oxidoreductase</keyword>
<dbReference type="InterPro" id="IPR050295">
    <property type="entry name" value="Plant_2OG-oxidoreductases"/>
</dbReference>
<proteinExistence type="inferred from homology"/>
<comment type="function">
    <text evidence="8">Involved in the regulation of shoot development and salicylic acid (SA) homeostasis.</text>
</comment>
<dbReference type="OrthoDB" id="288590at2759"/>
<evidence type="ECO:0000256" key="1">
    <source>
        <dbReference type="ARBA" id="ARBA00004123"/>
    </source>
</evidence>
<evidence type="ECO:0000256" key="3">
    <source>
        <dbReference type="ARBA" id="ARBA00008056"/>
    </source>
</evidence>
<evidence type="ECO:0000256" key="2">
    <source>
        <dbReference type="ARBA" id="ARBA00004496"/>
    </source>
</evidence>
<evidence type="ECO:0000256" key="8">
    <source>
        <dbReference type="ARBA" id="ARBA00059922"/>
    </source>
</evidence>
<organism evidence="11 12">
    <name type="scientific">Cinnamomum micranthum f. kanehirae</name>
    <dbReference type="NCBI Taxonomy" id="337451"/>
    <lineage>
        <taxon>Eukaryota</taxon>
        <taxon>Viridiplantae</taxon>
        <taxon>Streptophyta</taxon>
        <taxon>Embryophyta</taxon>
        <taxon>Tracheophyta</taxon>
        <taxon>Spermatophyta</taxon>
        <taxon>Magnoliopsida</taxon>
        <taxon>Magnoliidae</taxon>
        <taxon>Laurales</taxon>
        <taxon>Lauraceae</taxon>
        <taxon>Cinnamomum</taxon>
    </lineage>
</organism>
<evidence type="ECO:0000313" key="11">
    <source>
        <dbReference type="EMBL" id="RWR88547.1"/>
    </source>
</evidence>
<dbReference type="PANTHER" id="PTHR47991">
    <property type="entry name" value="OXOGLUTARATE/IRON-DEPENDENT DIOXYGENASE"/>
    <property type="match status" value="1"/>
</dbReference>
<dbReference type="PROSITE" id="PS51471">
    <property type="entry name" value="FE2OG_OXY"/>
    <property type="match status" value="1"/>
</dbReference>
<protein>
    <submittedName>
        <fullName evidence="11">Protein DMR6-LIKE OXYGENASE 2</fullName>
    </submittedName>
</protein>
<evidence type="ECO:0000256" key="5">
    <source>
        <dbReference type="ARBA" id="ARBA00022723"/>
    </source>
</evidence>
<keyword evidence="5 9" id="KW-0479">Metal-binding</keyword>
<evidence type="ECO:0000256" key="9">
    <source>
        <dbReference type="RuleBase" id="RU003682"/>
    </source>
</evidence>
<keyword evidence="12" id="KW-1185">Reference proteome</keyword>
<dbReference type="GO" id="GO:0016491">
    <property type="term" value="F:oxidoreductase activity"/>
    <property type="evidence" value="ECO:0007669"/>
    <property type="project" value="UniProtKB-KW"/>
</dbReference>
<comment type="caution">
    <text evidence="11">The sequence shown here is derived from an EMBL/GenBank/DDBJ whole genome shotgun (WGS) entry which is preliminary data.</text>
</comment>
<comment type="subcellular location">
    <subcellularLocation>
        <location evidence="2">Cytoplasm</location>
    </subcellularLocation>
    <subcellularLocation>
        <location evidence="1">Nucleus</location>
    </subcellularLocation>
</comment>
<evidence type="ECO:0000256" key="6">
    <source>
        <dbReference type="ARBA" id="ARBA00023004"/>
    </source>
</evidence>
<keyword evidence="4" id="KW-0963">Cytoplasm</keyword>
<dbReference type="Gene3D" id="2.60.120.330">
    <property type="entry name" value="B-lactam Antibiotic, Isopenicillin N Synthase, Chain"/>
    <property type="match status" value="1"/>
</dbReference>
<dbReference type="FunFam" id="2.60.120.330:FF:000015">
    <property type="entry name" value="Protein DMR6-LIKE OXYGENASE 1"/>
    <property type="match status" value="1"/>
</dbReference>
<dbReference type="Pfam" id="PF03171">
    <property type="entry name" value="2OG-FeII_Oxy"/>
    <property type="match status" value="1"/>
</dbReference>
<dbReference type="InterPro" id="IPR026992">
    <property type="entry name" value="DIOX_N"/>
</dbReference>
<dbReference type="InterPro" id="IPR044861">
    <property type="entry name" value="IPNS-like_FE2OG_OXY"/>
</dbReference>
<dbReference type="GO" id="GO:0046872">
    <property type="term" value="F:metal ion binding"/>
    <property type="evidence" value="ECO:0007669"/>
    <property type="project" value="UniProtKB-KW"/>
</dbReference>
<dbReference type="STRING" id="337451.A0A3S3QRM0"/>
<accession>A0A3S3QRM0</accession>
<dbReference type="InterPro" id="IPR027443">
    <property type="entry name" value="IPNS-like_sf"/>
</dbReference>
<evidence type="ECO:0000256" key="7">
    <source>
        <dbReference type="ARBA" id="ARBA00023242"/>
    </source>
</evidence>
<feature type="domain" description="Fe2OG dioxygenase" evidence="10">
    <location>
        <begin position="210"/>
        <end position="309"/>
    </location>
</feature>
<name>A0A3S3QRM0_9MAGN</name>
<dbReference type="InterPro" id="IPR005123">
    <property type="entry name" value="Oxoglu/Fe-dep_dioxygenase_dom"/>
</dbReference>
<sequence>MAKREEESMEKACMKGVKYLWESGVSRVPEKYIFPASDRPSTNRLSMSTGTTISLPIIDLSLLQTSNRIQGLESIAKACEEHGFFQVINHGVPCDVIHDMIDVSRQFFELPLEERAKYMSGDMSAPVRYGTSSNQNKDDSFCWRDFLKLNCQPLENLVPHWPSSPGYFRQKTKAYAEQMKSLFMMLIKATIESLGPVIMDDFLRREFEEGSQLMVINCYPPCPQPELTLGSPPHTDYGFLTLLLQDGIPGLQIQFLGEWVTVEPILNAFVVNIGDFLEIFSNGRYKSVLHRVLVNSSQTRISVASLHSLPINNVVCASPELINEGNPKRYKGTNFSTYLKHLSSCELKKNNFLESIKLT</sequence>
<evidence type="ECO:0000259" key="10">
    <source>
        <dbReference type="PROSITE" id="PS51471"/>
    </source>
</evidence>
<dbReference type="GO" id="GO:0005737">
    <property type="term" value="C:cytoplasm"/>
    <property type="evidence" value="ECO:0007669"/>
    <property type="project" value="UniProtKB-SubCell"/>
</dbReference>
<dbReference type="Pfam" id="PF14226">
    <property type="entry name" value="DIOX_N"/>
    <property type="match status" value="1"/>
</dbReference>
<gene>
    <name evidence="11" type="ORF">CKAN_01756900</name>
</gene>
<dbReference type="GO" id="GO:0005634">
    <property type="term" value="C:nucleus"/>
    <property type="evidence" value="ECO:0007669"/>
    <property type="project" value="UniProtKB-SubCell"/>
</dbReference>
<comment type="similarity">
    <text evidence="3 9">Belongs to the iron/ascorbate-dependent oxidoreductase family.</text>
</comment>
<evidence type="ECO:0000313" key="12">
    <source>
        <dbReference type="Proteomes" id="UP000283530"/>
    </source>
</evidence>
<dbReference type="Proteomes" id="UP000283530">
    <property type="component" value="Unassembled WGS sequence"/>
</dbReference>
<dbReference type="AlphaFoldDB" id="A0A3S3QRM0"/>
<keyword evidence="6 9" id="KW-0408">Iron</keyword>
<reference evidence="11 12" key="1">
    <citation type="journal article" date="2019" name="Nat. Plants">
        <title>Stout camphor tree genome fills gaps in understanding of flowering plant genome evolution.</title>
        <authorList>
            <person name="Chaw S.M."/>
            <person name="Liu Y.C."/>
            <person name="Wu Y.W."/>
            <person name="Wang H.Y."/>
            <person name="Lin C.I."/>
            <person name="Wu C.S."/>
            <person name="Ke H.M."/>
            <person name="Chang L.Y."/>
            <person name="Hsu C.Y."/>
            <person name="Yang H.T."/>
            <person name="Sudianto E."/>
            <person name="Hsu M.H."/>
            <person name="Wu K.P."/>
            <person name="Wang L.N."/>
            <person name="Leebens-Mack J.H."/>
            <person name="Tsai I.J."/>
        </authorList>
    </citation>
    <scope>NUCLEOTIDE SEQUENCE [LARGE SCALE GENOMIC DNA]</scope>
    <source>
        <strain evidence="12">cv. Chaw 1501</strain>
        <tissue evidence="11">Young leaves</tissue>
    </source>
</reference>
<dbReference type="EMBL" id="QPKB01000007">
    <property type="protein sequence ID" value="RWR88547.1"/>
    <property type="molecule type" value="Genomic_DNA"/>
</dbReference>
<keyword evidence="7" id="KW-0539">Nucleus</keyword>
<dbReference type="SUPFAM" id="SSF51197">
    <property type="entry name" value="Clavaminate synthase-like"/>
    <property type="match status" value="1"/>
</dbReference>